<feature type="domain" description="hAT-like transposase RNase-H fold" evidence="3">
    <location>
        <begin position="316"/>
        <end position="413"/>
    </location>
</feature>
<dbReference type="AlphaFoldDB" id="A0A8S1ZVH8"/>
<evidence type="ECO:0008006" key="6">
    <source>
        <dbReference type="Google" id="ProtNLM"/>
    </source>
</evidence>
<feature type="compositionally biased region" description="Acidic residues" evidence="1">
    <location>
        <begin position="436"/>
        <end position="482"/>
    </location>
</feature>
<dbReference type="PANTHER" id="PTHR23272:SF135">
    <property type="entry name" value="ZINC FINGER BED DOMAIN-CONTAINING PROTEIN DAYSLEEPER-LIKE"/>
    <property type="match status" value="1"/>
</dbReference>
<evidence type="ECO:0000313" key="4">
    <source>
        <dbReference type="EMBL" id="CAE5967597.1"/>
    </source>
</evidence>
<dbReference type="InterPro" id="IPR025525">
    <property type="entry name" value="hAT-like_transposase_RNase-H"/>
</dbReference>
<dbReference type="SUPFAM" id="SSF53098">
    <property type="entry name" value="Ribonuclease H-like"/>
    <property type="match status" value="1"/>
</dbReference>
<dbReference type="Pfam" id="PF05699">
    <property type="entry name" value="Dimer_Tnp_hAT"/>
    <property type="match status" value="1"/>
</dbReference>
<feature type="domain" description="HAT C-terminal dimerisation" evidence="2">
    <location>
        <begin position="517"/>
        <end position="598"/>
    </location>
</feature>
<gene>
    <name evidence="4" type="ORF">AARE701A_LOCUS7430</name>
</gene>
<organism evidence="4 5">
    <name type="scientific">Arabidopsis arenosa</name>
    <name type="common">Sand rock-cress</name>
    <name type="synonym">Cardaminopsis arenosa</name>
    <dbReference type="NCBI Taxonomy" id="38785"/>
    <lineage>
        <taxon>Eukaryota</taxon>
        <taxon>Viridiplantae</taxon>
        <taxon>Streptophyta</taxon>
        <taxon>Embryophyta</taxon>
        <taxon>Tracheophyta</taxon>
        <taxon>Spermatophyta</taxon>
        <taxon>Magnoliopsida</taxon>
        <taxon>eudicotyledons</taxon>
        <taxon>Gunneridae</taxon>
        <taxon>Pentapetalae</taxon>
        <taxon>rosids</taxon>
        <taxon>malvids</taxon>
        <taxon>Brassicales</taxon>
        <taxon>Brassicaceae</taxon>
        <taxon>Camelineae</taxon>
        <taxon>Arabidopsis</taxon>
    </lineage>
</organism>
<dbReference type="GO" id="GO:0046983">
    <property type="term" value="F:protein dimerization activity"/>
    <property type="evidence" value="ECO:0007669"/>
    <property type="project" value="InterPro"/>
</dbReference>
<dbReference type="PANTHER" id="PTHR23272">
    <property type="entry name" value="BED FINGER-RELATED"/>
    <property type="match status" value="1"/>
</dbReference>
<evidence type="ECO:0000259" key="2">
    <source>
        <dbReference type="Pfam" id="PF05699"/>
    </source>
</evidence>
<accession>A0A8S1ZVH8</accession>
<protein>
    <recommendedName>
        <fullName evidence="6">Zinc finger BED domain-containing protein RICESLEEPER 2-like</fullName>
    </recommendedName>
</protein>
<evidence type="ECO:0000313" key="5">
    <source>
        <dbReference type="Proteomes" id="UP000682877"/>
    </source>
</evidence>
<proteinExistence type="predicted"/>
<reference evidence="4" key="1">
    <citation type="submission" date="2021-01" db="EMBL/GenBank/DDBJ databases">
        <authorList>
            <person name="Bezrukov I."/>
        </authorList>
    </citation>
    <scope>NUCLEOTIDE SEQUENCE</scope>
</reference>
<feature type="region of interest" description="Disordered" evidence="1">
    <location>
        <begin position="435"/>
        <end position="489"/>
    </location>
</feature>
<dbReference type="Pfam" id="PF14372">
    <property type="entry name" value="hAT-like_RNase-H"/>
    <property type="match status" value="1"/>
</dbReference>
<dbReference type="InterPro" id="IPR008906">
    <property type="entry name" value="HATC_C_dom"/>
</dbReference>
<evidence type="ECO:0000259" key="3">
    <source>
        <dbReference type="Pfam" id="PF14372"/>
    </source>
</evidence>
<dbReference type="EMBL" id="LR999453">
    <property type="protein sequence ID" value="CAE5967597.1"/>
    <property type="molecule type" value="Genomic_DNA"/>
</dbReference>
<evidence type="ECO:0000256" key="1">
    <source>
        <dbReference type="SAM" id="MobiDB-lite"/>
    </source>
</evidence>
<dbReference type="Proteomes" id="UP000682877">
    <property type="component" value="Chromosome 3"/>
</dbReference>
<dbReference type="InterPro" id="IPR012337">
    <property type="entry name" value="RNaseH-like_sf"/>
</dbReference>
<sequence length="601" mass="69603">MKDGDLSSGSDAKKKQKLEDSEVIVVDNRIPSQAEKEKKCLRGLAELLIRIARTSPHSFMQHLGPFLPFGVSQLEKEVLKVHKERKDKVKKFLKGFQGNLTISYDVVTYDDEYEYGSDSEDGLVWHKDFVCMSVHFVDHTSKVGKWILGYYPIEFARGDKVSVCRIKSVLVDYEIENKVSALLVSNYGDLGHEEFDCLRKWIEKRGKNPIDPCFFRIYCCADLFRLMAGDVFDNMDLLLEEIRVLVGWGKMTSTNWNVSLGNLQEALNMEDKKVFAEDEYYQDYDLPCDEDWIMIRTFCKLAGCIYKVAKELFEGEYSTSNVYFHLLAELKFMLKQELASADNDHFLCKANEILERFDKYWNDMFLVLATASVLDPRFKMKYLELYCSKKEVNDGGSKAETVLDYLHNLFADYAAPDIPPATECLDTTVDSIFYSSEEEEEKESEEEESDEEDEECGEEEGEESDEEESDEECAEEEGEEEEQKVKEEKKPGAYEDFAFFQEFLKFEGSAREFGESELDSYLKEPVMKWNKDFKALKWWKAESQKYPILSQVARDILSIPISRATSYDAYVADRRECPKFVVSMKAELVNAMMCSKSWSRL</sequence>
<dbReference type="GO" id="GO:0003677">
    <property type="term" value="F:DNA binding"/>
    <property type="evidence" value="ECO:0007669"/>
    <property type="project" value="InterPro"/>
</dbReference>
<name>A0A8S1ZVH8_ARAAE</name>
<keyword evidence="5" id="KW-1185">Reference proteome</keyword>